<dbReference type="SUPFAM" id="SSF81271">
    <property type="entry name" value="TGS-like"/>
    <property type="match status" value="1"/>
</dbReference>
<dbReference type="InterPro" id="IPR012675">
    <property type="entry name" value="Beta-grasp_dom_sf"/>
</dbReference>
<dbReference type="PANTHER" id="PTHR43061">
    <property type="entry name" value="GTP DIPHOSPHOKINASE RSH1, CHLOROPLASTIC-RELATED"/>
    <property type="match status" value="1"/>
</dbReference>
<evidence type="ECO:0000313" key="3">
    <source>
        <dbReference type="Proteomes" id="UP000023566"/>
    </source>
</evidence>
<dbReference type="AlphaFoldDB" id="A0ABC9VE64"/>
<dbReference type="RefSeq" id="WP_052351482.1">
    <property type="nucleotide sequence ID" value="NZ_CM002692.1"/>
</dbReference>
<dbReference type="PROSITE" id="PS51880">
    <property type="entry name" value="TGS"/>
    <property type="match status" value="1"/>
</dbReference>
<comment type="caution">
    <text evidence="2">The sequence shown here is derived from an EMBL/GenBank/DDBJ whole genome shotgun (WGS) entry which is preliminary data.</text>
</comment>
<dbReference type="Pfam" id="PF02824">
    <property type="entry name" value="TGS"/>
    <property type="match status" value="1"/>
</dbReference>
<evidence type="ECO:0000259" key="1">
    <source>
        <dbReference type="PROSITE" id="PS51880"/>
    </source>
</evidence>
<organism evidence="2 3">
    <name type="scientific">Parageobacillus genomosp. 1</name>
    <dbReference type="NCBI Taxonomy" id="1295642"/>
    <lineage>
        <taxon>Bacteria</taxon>
        <taxon>Bacillati</taxon>
        <taxon>Bacillota</taxon>
        <taxon>Bacilli</taxon>
        <taxon>Bacillales</taxon>
        <taxon>Anoxybacillaceae</taxon>
        <taxon>Parageobacillus</taxon>
    </lineage>
</organism>
<dbReference type="InterPro" id="IPR012676">
    <property type="entry name" value="TGS-like"/>
</dbReference>
<dbReference type="InterPro" id="IPR004095">
    <property type="entry name" value="TGS"/>
</dbReference>
<sequence>MIVIIKERILKKSNYLPESHMELLKRAISFAEEAHQGQKRETGEPYFIHPLTVCEIFQKEITIFTPKMDIFLLPEGATALDFAFVLNPSLAKRMSLAKVNGKYKPINTVLKDMDIVEIITANKEMLNSNWLNYAYTSKAIKAINEALVNLPW</sequence>
<dbReference type="EMBL" id="AOTZ01000005">
    <property type="protein sequence ID" value="EZP76768.1"/>
    <property type="molecule type" value="Genomic_DNA"/>
</dbReference>
<dbReference type="SUPFAM" id="SSF109604">
    <property type="entry name" value="HD-domain/PDEase-like"/>
    <property type="match status" value="1"/>
</dbReference>
<dbReference type="Proteomes" id="UP000023566">
    <property type="component" value="Chromosome"/>
</dbReference>
<gene>
    <name evidence="2" type="ORF">H839_09238</name>
</gene>
<proteinExistence type="predicted"/>
<dbReference type="PANTHER" id="PTHR43061:SF1">
    <property type="entry name" value="GTP DIPHOSPHOKINASE RSH1, CHLOROPLASTIC-RELATED"/>
    <property type="match status" value="1"/>
</dbReference>
<reference evidence="2 3" key="1">
    <citation type="journal article" date="2014" name="Appl. Microbiol. Biotechnol.">
        <title>Transformable facultative thermophile Geobacillus stearothermophilus NUB3621 as a host strain for metabolic engineering.</title>
        <authorList>
            <person name="Blanchard K."/>
            <person name="Robic S."/>
            <person name="Matsumura I."/>
        </authorList>
    </citation>
    <scope>NUCLEOTIDE SEQUENCE [LARGE SCALE GENOMIC DNA]</scope>
    <source>
        <strain evidence="2 3">NUB3621</strain>
    </source>
</reference>
<protein>
    <submittedName>
        <fullName evidence="2">GTP pyrophosphokinase</fullName>
    </submittedName>
</protein>
<accession>A0ABC9VE64</accession>
<keyword evidence="3" id="KW-1185">Reference proteome</keyword>
<evidence type="ECO:0000313" key="2">
    <source>
        <dbReference type="EMBL" id="EZP76768.1"/>
    </source>
</evidence>
<dbReference type="Gene3D" id="3.10.20.30">
    <property type="match status" value="1"/>
</dbReference>
<name>A0ABC9VE64_9BACL</name>
<feature type="domain" description="TGS" evidence="1">
    <location>
        <begin position="59"/>
        <end position="120"/>
    </location>
</feature>